<reference evidence="2" key="1">
    <citation type="submission" date="2024-01" db="EMBL/GenBank/DDBJ databases">
        <authorList>
            <person name="Webb A."/>
        </authorList>
    </citation>
    <scope>NUCLEOTIDE SEQUENCE</scope>
    <source>
        <strain evidence="2">Pm1</strain>
    </source>
</reference>
<name>A0AAV1T7W7_9STRA</name>
<organism evidence="2 3">
    <name type="scientific">Peronospora matthiolae</name>
    <dbReference type="NCBI Taxonomy" id="2874970"/>
    <lineage>
        <taxon>Eukaryota</taxon>
        <taxon>Sar</taxon>
        <taxon>Stramenopiles</taxon>
        <taxon>Oomycota</taxon>
        <taxon>Peronosporomycetes</taxon>
        <taxon>Peronosporales</taxon>
        <taxon>Peronosporaceae</taxon>
        <taxon>Peronospora</taxon>
    </lineage>
</organism>
<dbReference type="Proteomes" id="UP001162060">
    <property type="component" value="Unassembled WGS sequence"/>
</dbReference>
<comment type="caution">
    <text evidence="2">The sequence shown here is derived from an EMBL/GenBank/DDBJ whole genome shotgun (WGS) entry which is preliminary data.</text>
</comment>
<protein>
    <submittedName>
        <fullName evidence="2">Uncharacterized protein</fullName>
    </submittedName>
</protein>
<accession>A0AAV1T7W7</accession>
<evidence type="ECO:0000256" key="1">
    <source>
        <dbReference type="SAM" id="MobiDB-lite"/>
    </source>
</evidence>
<evidence type="ECO:0000313" key="3">
    <source>
        <dbReference type="Proteomes" id="UP001162060"/>
    </source>
</evidence>
<gene>
    <name evidence="2" type="ORF">PM001_LOCUS3556</name>
</gene>
<dbReference type="EMBL" id="CAKLBY020000032">
    <property type="protein sequence ID" value="CAK7907543.1"/>
    <property type="molecule type" value="Genomic_DNA"/>
</dbReference>
<sequence>MERRFKENETEGQDAQVNQDAPEFNSLADLEEGAATHVAQVKVNESTRLCFPVETFELLNHVTKRFSARFRSLSIYNGLDWARRQLMAGEDGVTPPSCTSWRGRCSPGERYGQVRRKRACFGVNVVYHWPKERTR</sequence>
<evidence type="ECO:0000313" key="2">
    <source>
        <dbReference type="EMBL" id="CAK7907543.1"/>
    </source>
</evidence>
<proteinExistence type="predicted"/>
<feature type="region of interest" description="Disordered" evidence="1">
    <location>
        <begin position="1"/>
        <end position="20"/>
    </location>
</feature>
<dbReference type="AlphaFoldDB" id="A0AAV1T7W7"/>